<keyword evidence="3" id="KW-0378">Hydrolase</keyword>
<dbReference type="Proteomes" id="UP000268162">
    <property type="component" value="Unassembled WGS sequence"/>
</dbReference>
<feature type="non-terminal residue" evidence="6">
    <location>
        <position position="1"/>
    </location>
</feature>
<keyword evidence="2" id="KW-0479">Metal-binding</keyword>
<evidence type="ECO:0000313" key="6">
    <source>
        <dbReference type="EMBL" id="RKP36213.1"/>
    </source>
</evidence>
<gene>
    <name evidence="6" type="ORF">BJ085DRAFT_16213</name>
</gene>
<reference evidence="7" key="1">
    <citation type="journal article" date="2018" name="Nat. Microbiol.">
        <title>Leveraging single-cell genomics to expand the fungal tree of life.</title>
        <authorList>
            <person name="Ahrendt S.R."/>
            <person name="Quandt C.A."/>
            <person name="Ciobanu D."/>
            <person name="Clum A."/>
            <person name="Salamov A."/>
            <person name="Andreopoulos B."/>
            <person name="Cheng J.F."/>
            <person name="Woyke T."/>
            <person name="Pelin A."/>
            <person name="Henrissat B."/>
            <person name="Reynolds N.K."/>
            <person name="Benny G.L."/>
            <person name="Smith M.E."/>
            <person name="James T.Y."/>
            <person name="Grigoriev I.V."/>
        </authorList>
    </citation>
    <scope>NUCLEOTIDE SEQUENCE [LARGE SCALE GENOMIC DNA]</scope>
    <source>
        <strain evidence="7">RSA 468</strain>
    </source>
</reference>
<evidence type="ECO:0000259" key="5">
    <source>
        <dbReference type="Pfam" id="PF01979"/>
    </source>
</evidence>
<dbReference type="InterPro" id="IPR006680">
    <property type="entry name" value="Amidohydro-rel"/>
</dbReference>
<dbReference type="Gene3D" id="3.20.20.140">
    <property type="entry name" value="Metal-dependent hydrolases"/>
    <property type="match status" value="1"/>
</dbReference>
<evidence type="ECO:0000256" key="2">
    <source>
        <dbReference type="ARBA" id="ARBA00022723"/>
    </source>
</evidence>
<dbReference type="SUPFAM" id="SSF51338">
    <property type="entry name" value="Composite domain of metallo-dependent hydrolases"/>
    <property type="match status" value="1"/>
</dbReference>
<dbReference type="STRING" id="215637.A0A4P9ZRX8"/>
<sequence>LVKLDSTQFLLPGFIDTHVHAAQFANIGIGYSLPLLDWLDTFTFPEEAKFADLNYARRVYEAAVSTFIRHGTTTAVYYATIHTDSTSALVDIVRRRGQRAWVGKVNMDRNAPEYYIETTEDSLAETERFIQTTLKSTPAENQISTVLSSSLSSSPVSDSSSPILPLVTPVITPRFVGSCSVPLMKGLAQLARQYQLPIQSHLSENQAEIAWIEGLHPECQSYTDIYRTYGLLGDQPSASTSATETTATNAQGGIPRSIMAHCVHPKPDELTILRDYQVGVAHCPNSNFALGSGMAHVRNLWNYSLAVGLGTDVSGGSSPSMVDAMRQAATASRIRQMAQSAASRTTTAGESDSSPTAAADRLLTPLTIGEVLYMATLGGAEVLGWSERLGSFAPGKTFDALVAGGSFNELNPVALNEGRASGPQSHKWWLNHLERFVYLGDDRNIKQVFVQGKCIHQLD</sequence>
<dbReference type="PANTHER" id="PTHR11271:SF6">
    <property type="entry name" value="GUANINE DEAMINASE"/>
    <property type="match status" value="1"/>
</dbReference>
<dbReference type="GO" id="GO:0006147">
    <property type="term" value="P:guanine catabolic process"/>
    <property type="evidence" value="ECO:0007669"/>
    <property type="project" value="UniProtKB-UniPathway"/>
</dbReference>
<comment type="cofactor">
    <cofactor evidence="1">
        <name>Zn(2+)</name>
        <dbReference type="ChEBI" id="CHEBI:29105"/>
    </cofactor>
</comment>
<protein>
    <recommendedName>
        <fullName evidence="5">Amidohydrolase-related domain-containing protein</fullName>
    </recommendedName>
</protein>
<dbReference type="PANTHER" id="PTHR11271">
    <property type="entry name" value="GUANINE DEAMINASE"/>
    <property type="match status" value="1"/>
</dbReference>
<dbReference type="InterPro" id="IPR011059">
    <property type="entry name" value="Metal-dep_hydrolase_composite"/>
</dbReference>
<keyword evidence="7" id="KW-1185">Reference proteome</keyword>
<dbReference type="AlphaFoldDB" id="A0A4P9ZRX8"/>
<proteinExistence type="predicted"/>
<dbReference type="InterPro" id="IPR051607">
    <property type="entry name" value="Metallo-dep_hydrolases"/>
</dbReference>
<dbReference type="UniPathway" id="UPA00603">
    <property type="reaction ID" value="UER00660"/>
</dbReference>
<dbReference type="InterPro" id="IPR032466">
    <property type="entry name" value="Metal_Hydrolase"/>
</dbReference>
<evidence type="ECO:0000313" key="7">
    <source>
        <dbReference type="Proteomes" id="UP000268162"/>
    </source>
</evidence>
<organism evidence="6 7">
    <name type="scientific">Dimargaris cristalligena</name>
    <dbReference type="NCBI Taxonomy" id="215637"/>
    <lineage>
        <taxon>Eukaryota</taxon>
        <taxon>Fungi</taxon>
        <taxon>Fungi incertae sedis</taxon>
        <taxon>Zoopagomycota</taxon>
        <taxon>Kickxellomycotina</taxon>
        <taxon>Dimargaritomycetes</taxon>
        <taxon>Dimargaritales</taxon>
        <taxon>Dimargaritaceae</taxon>
        <taxon>Dimargaris</taxon>
    </lineage>
</organism>
<dbReference type="GO" id="GO:0008892">
    <property type="term" value="F:guanine deaminase activity"/>
    <property type="evidence" value="ECO:0007669"/>
    <property type="project" value="TreeGrafter"/>
</dbReference>
<evidence type="ECO:0000256" key="1">
    <source>
        <dbReference type="ARBA" id="ARBA00001947"/>
    </source>
</evidence>
<dbReference type="SUPFAM" id="SSF51556">
    <property type="entry name" value="Metallo-dependent hydrolases"/>
    <property type="match status" value="1"/>
</dbReference>
<name>A0A4P9ZRX8_9FUNG</name>
<accession>A0A4P9ZRX8</accession>
<dbReference type="EMBL" id="ML002697">
    <property type="protein sequence ID" value="RKP36213.1"/>
    <property type="molecule type" value="Genomic_DNA"/>
</dbReference>
<keyword evidence="4" id="KW-0862">Zinc</keyword>
<evidence type="ECO:0000256" key="4">
    <source>
        <dbReference type="ARBA" id="ARBA00022833"/>
    </source>
</evidence>
<evidence type="ECO:0000256" key="3">
    <source>
        <dbReference type="ARBA" id="ARBA00022801"/>
    </source>
</evidence>
<dbReference type="Gene3D" id="2.30.40.10">
    <property type="entry name" value="Urease, subunit C, domain 1"/>
    <property type="match status" value="1"/>
</dbReference>
<dbReference type="GO" id="GO:0008270">
    <property type="term" value="F:zinc ion binding"/>
    <property type="evidence" value="ECO:0007669"/>
    <property type="project" value="TreeGrafter"/>
</dbReference>
<dbReference type="GO" id="GO:0005829">
    <property type="term" value="C:cytosol"/>
    <property type="evidence" value="ECO:0007669"/>
    <property type="project" value="TreeGrafter"/>
</dbReference>
<dbReference type="Pfam" id="PF01979">
    <property type="entry name" value="Amidohydro_1"/>
    <property type="match status" value="2"/>
</dbReference>
<feature type="domain" description="Amidohydrolase-related" evidence="5">
    <location>
        <begin position="366"/>
        <end position="453"/>
    </location>
</feature>
<feature type="domain" description="Amidohydrolase-related" evidence="5">
    <location>
        <begin position="9"/>
        <end position="333"/>
    </location>
</feature>